<feature type="compositionally biased region" description="Basic residues" evidence="10">
    <location>
        <begin position="1923"/>
        <end position="1932"/>
    </location>
</feature>
<feature type="transmembrane region" description="Helical" evidence="11">
    <location>
        <begin position="1469"/>
        <end position="1491"/>
    </location>
</feature>
<feature type="transmembrane region" description="Helical" evidence="11">
    <location>
        <begin position="1017"/>
        <end position="1037"/>
    </location>
</feature>
<evidence type="ECO:0000256" key="7">
    <source>
        <dbReference type="ARBA" id="ARBA00023166"/>
    </source>
</evidence>
<keyword evidence="4 11" id="KW-0812">Transmembrane</keyword>
<feature type="transmembrane region" description="Helical" evidence="11">
    <location>
        <begin position="1572"/>
        <end position="1592"/>
    </location>
</feature>
<protein>
    <submittedName>
        <fullName evidence="12">Patched domain-containing protein 3</fullName>
    </submittedName>
</protein>
<evidence type="ECO:0000256" key="2">
    <source>
        <dbReference type="ARBA" id="ARBA00005585"/>
    </source>
</evidence>
<comment type="subcellular location">
    <subcellularLocation>
        <location evidence="1">Cytoplasmic vesicle</location>
        <location evidence="1">COPII-coated vesicle membrane</location>
        <topology evidence="1">Multi-pass membrane protein</topology>
    </subcellularLocation>
</comment>
<comment type="function">
    <text evidence="9">Escort protein required for cholesterol as well as lipid homeostasis. Regulates export of the SCAP-SREBP complex from the endoplasmic reticulum to the Golgi upon low cholesterol, thereby regulating the processing of sterol regulatory element-binding proteins (SREBPs) SREBF1/SREBP1 and SREBF2/SREBP2. At high sterol concentrations, formation of a ternary complex with INSIG (INSIG1 or INSIG2) leads to mask the ER export signal in SCAP, promoting retention of the complex in the endoplasmic reticulum. Low sterol concentrations trigger release of INSIG, a conformational change in the SSD domain of SCAP, unmasking of the ER export signal, promoting recruitment into COPII-coated vesicles and transport of the SCAP-SREBP to the Golgi: in the Golgi, SREBPs are then processed, releasing the transcription factor fragment of SREBPs from the membrane, its import into the nucleus and up-regulation of LDLR, INSIG1 and the mevalonate pathway. Binds cholesterol via its SSD domain.</text>
</comment>
<evidence type="ECO:0000256" key="9">
    <source>
        <dbReference type="ARBA" id="ARBA00045958"/>
    </source>
</evidence>
<dbReference type="SUPFAM" id="SSF82866">
    <property type="entry name" value="Multidrug efflux transporter AcrB transmembrane domain"/>
    <property type="match status" value="2"/>
</dbReference>
<feature type="compositionally biased region" description="Acidic residues" evidence="10">
    <location>
        <begin position="2088"/>
        <end position="2106"/>
    </location>
</feature>
<dbReference type="InterPro" id="IPR000742">
    <property type="entry name" value="EGF"/>
</dbReference>
<keyword evidence="7" id="KW-0443">Lipid metabolism</keyword>
<gene>
    <name evidence="12" type="ORF">CGI_10007267</name>
</gene>
<accession>K1PEC7</accession>
<comment type="similarity">
    <text evidence="2">Belongs to the patched family.</text>
</comment>
<reference evidence="12" key="1">
    <citation type="journal article" date="2012" name="Nature">
        <title>The oyster genome reveals stress adaptation and complexity of shell formation.</title>
        <authorList>
            <person name="Zhang G."/>
            <person name="Fang X."/>
            <person name="Guo X."/>
            <person name="Li L."/>
            <person name="Luo R."/>
            <person name="Xu F."/>
            <person name="Yang P."/>
            <person name="Zhang L."/>
            <person name="Wang X."/>
            <person name="Qi H."/>
            <person name="Xiong Z."/>
            <person name="Que H."/>
            <person name="Xie Y."/>
            <person name="Holland P.W."/>
            <person name="Paps J."/>
            <person name="Zhu Y."/>
            <person name="Wu F."/>
            <person name="Chen Y."/>
            <person name="Wang J."/>
            <person name="Peng C."/>
            <person name="Meng J."/>
            <person name="Yang L."/>
            <person name="Liu J."/>
            <person name="Wen B."/>
            <person name="Zhang N."/>
            <person name="Huang Z."/>
            <person name="Zhu Q."/>
            <person name="Feng Y."/>
            <person name="Mount A."/>
            <person name="Hedgecock D."/>
            <person name="Xu Z."/>
            <person name="Liu Y."/>
            <person name="Domazet-Loso T."/>
            <person name="Du Y."/>
            <person name="Sun X."/>
            <person name="Zhang S."/>
            <person name="Liu B."/>
            <person name="Cheng P."/>
            <person name="Jiang X."/>
            <person name="Li J."/>
            <person name="Fan D."/>
            <person name="Wang W."/>
            <person name="Fu W."/>
            <person name="Wang T."/>
            <person name="Wang B."/>
            <person name="Zhang J."/>
            <person name="Peng Z."/>
            <person name="Li Y."/>
            <person name="Li N."/>
            <person name="Wang J."/>
            <person name="Chen M."/>
            <person name="He Y."/>
            <person name="Tan F."/>
            <person name="Song X."/>
            <person name="Zheng Q."/>
            <person name="Huang R."/>
            <person name="Yang H."/>
            <person name="Du X."/>
            <person name="Chen L."/>
            <person name="Yang M."/>
            <person name="Gaffney P.M."/>
            <person name="Wang S."/>
            <person name="Luo L."/>
            <person name="She Z."/>
            <person name="Ming Y."/>
            <person name="Huang W."/>
            <person name="Zhang S."/>
            <person name="Huang B."/>
            <person name="Zhang Y."/>
            <person name="Qu T."/>
            <person name="Ni P."/>
            <person name="Miao G."/>
            <person name="Wang J."/>
            <person name="Wang Q."/>
            <person name="Steinberg C.E."/>
            <person name="Wang H."/>
            <person name="Li N."/>
            <person name="Qian L."/>
            <person name="Zhang G."/>
            <person name="Li Y."/>
            <person name="Yang H."/>
            <person name="Liu X."/>
            <person name="Wang J."/>
            <person name="Yin Y."/>
            <person name="Wang J."/>
        </authorList>
    </citation>
    <scope>NUCLEOTIDE SEQUENCE [LARGE SCALE GENOMIC DNA]</scope>
    <source>
        <strain evidence="12">05x7-T-G4-1.051#20</strain>
    </source>
</reference>
<evidence type="ECO:0000256" key="11">
    <source>
        <dbReference type="SAM" id="Phobius"/>
    </source>
</evidence>
<dbReference type="InterPro" id="IPR003392">
    <property type="entry name" value="PTHD_SSD"/>
</dbReference>
<feature type="transmembrane region" description="Helical" evidence="11">
    <location>
        <begin position="1441"/>
        <end position="1463"/>
    </location>
</feature>
<evidence type="ECO:0000256" key="4">
    <source>
        <dbReference type="ARBA" id="ARBA00022692"/>
    </source>
</evidence>
<feature type="transmembrane region" description="Helical" evidence="11">
    <location>
        <begin position="737"/>
        <end position="758"/>
    </location>
</feature>
<keyword evidence="7" id="KW-1207">Sterol metabolism</keyword>
<evidence type="ECO:0000256" key="10">
    <source>
        <dbReference type="SAM" id="MobiDB-lite"/>
    </source>
</evidence>
<organism evidence="12">
    <name type="scientific">Magallana gigas</name>
    <name type="common">Pacific oyster</name>
    <name type="synonym">Crassostrea gigas</name>
    <dbReference type="NCBI Taxonomy" id="29159"/>
    <lineage>
        <taxon>Eukaryota</taxon>
        <taxon>Metazoa</taxon>
        <taxon>Spiralia</taxon>
        <taxon>Lophotrochozoa</taxon>
        <taxon>Mollusca</taxon>
        <taxon>Bivalvia</taxon>
        <taxon>Autobranchia</taxon>
        <taxon>Pteriomorphia</taxon>
        <taxon>Ostreida</taxon>
        <taxon>Ostreoidea</taxon>
        <taxon>Ostreidae</taxon>
        <taxon>Magallana</taxon>
    </lineage>
</organism>
<keyword evidence="3" id="KW-0153">Cholesterol metabolism</keyword>
<keyword evidence="6 11" id="KW-0472">Membrane</keyword>
<dbReference type="GO" id="GO:0008203">
    <property type="term" value="P:cholesterol metabolic process"/>
    <property type="evidence" value="ECO:0007669"/>
    <property type="project" value="UniProtKB-KW"/>
</dbReference>
<evidence type="ECO:0000256" key="3">
    <source>
        <dbReference type="ARBA" id="ARBA00022548"/>
    </source>
</evidence>
<feature type="region of interest" description="Disordered" evidence="10">
    <location>
        <begin position="1628"/>
        <end position="1689"/>
    </location>
</feature>
<feature type="compositionally biased region" description="Basic and acidic residues" evidence="10">
    <location>
        <begin position="1628"/>
        <end position="1650"/>
    </location>
</feature>
<evidence type="ECO:0000313" key="12">
    <source>
        <dbReference type="EMBL" id="EKC19938.1"/>
    </source>
</evidence>
<dbReference type="SUPFAM" id="SSF50978">
    <property type="entry name" value="WD40 repeat-like"/>
    <property type="match status" value="1"/>
</dbReference>
<dbReference type="Pfam" id="PF02460">
    <property type="entry name" value="Patched"/>
    <property type="match status" value="1"/>
</dbReference>
<keyword evidence="5 11" id="KW-1133">Transmembrane helix</keyword>
<evidence type="ECO:0000256" key="1">
    <source>
        <dbReference type="ARBA" id="ARBA00004557"/>
    </source>
</evidence>
<dbReference type="PROSITE" id="PS50156">
    <property type="entry name" value="SSD"/>
    <property type="match status" value="1"/>
</dbReference>
<evidence type="ECO:0000256" key="6">
    <source>
        <dbReference type="ARBA" id="ARBA00023136"/>
    </source>
</evidence>
<dbReference type="InParanoid" id="K1PEC7"/>
<dbReference type="PANTHER" id="PTHR10796">
    <property type="entry name" value="PATCHED-RELATED"/>
    <property type="match status" value="1"/>
</dbReference>
<feature type="compositionally biased region" description="Polar residues" evidence="10">
    <location>
        <begin position="1844"/>
        <end position="1869"/>
    </location>
</feature>
<feature type="compositionally biased region" description="Basic and acidic residues" evidence="10">
    <location>
        <begin position="2021"/>
        <end position="2037"/>
    </location>
</feature>
<feature type="compositionally biased region" description="Basic and acidic residues" evidence="10">
    <location>
        <begin position="1933"/>
        <end position="1945"/>
    </location>
</feature>
<feature type="region of interest" description="Disordered" evidence="10">
    <location>
        <begin position="1772"/>
        <end position="1945"/>
    </location>
</feature>
<keyword evidence="8" id="KW-0325">Glycoprotein</keyword>
<name>K1PEC7_MAGGI</name>
<evidence type="ECO:0000256" key="5">
    <source>
        <dbReference type="ARBA" id="ARBA00022989"/>
    </source>
</evidence>
<feature type="transmembrane region" description="Helical" evidence="11">
    <location>
        <begin position="1156"/>
        <end position="1181"/>
    </location>
</feature>
<proteinExistence type="inferred from homology"/>
<dbReference type="GO" id="GO:0012507">
    <property type="term" value="C:ER to Golgi transport vesicle membrane"/>
    <property type="evidence" value="ECO:0007669"/>
    <property type="project" value="UniProtKB-SubCell"/>
</dbReference>
<feature type="transmembrane region" description="Helical" evidence="11">
    <location>
        <begin position="1122"/>
        <end position="1144"/>
    </location>
</feature>
<evidence type="ECO:0000256" key="8">
    <source>
        <dbReference type="ARBA" id="ARBA00023180"/>
    </source>
</evidence>
<feature type="region of interest" description="Disordered" evidence="10">
    <location>
        <begin position="2016"/>
        <end position="2053"/>
    </location>
</feature>
<feature type="region of interest" description="Disordered" evidence="10">
    <location>
        <begin position="2068"/>
        <end position="2131"/>
    </location>
</feature>
<feature type="transmembrane region" description="Helical" evidence="11">
    <location>
        <begin position="1542"/>
        <end position="1560"/>
    </location>
</feature>
<dbReference type="InterPro" id="IPR015943">
    <property type="entry name" value="WD40/YVTN_repeat-like_dom_sf"/>
</dbReference>
<keyword evidence="7" id="KW-0753">Steroid metabolism</keyword>
<feature type="transmembrane region" description="Helical" evidence="11">
    <location>
        <begin position="1075"/>
        <end position="1101"/>
    </location>
</feature>
<sequence length="2699" mass="300491">MRVASDIAEKYITRASGASASSDSVSSTQERNCSNCQSECNVTSGHCDGSCSFGFFGDDCHKTCSLNCFRCNRTTGDCEYCKKGYYGATCQSQCSTNCLYGCNQTGACFGCISGYFGPQCQTACPVNCSFGCHGEKGTCAYGCAGGLWGDFCNSTCSSNCESSSCHQGDGSCWTCKSGFGGRWCSTNCADEHCDLCSFDVTSCSRCKNGWYGSHCEKNCPESHCSSETCNKITGKCDSCKSGWFGEYCEKKCIDNCDKCSETTTCEKCKTGFYGYFCQNQCPTGCRDCDRDGTCRACENGFKGRDCKCQISECMNVTNHKCSQCKNDTSWYLFEDACCPCSDHCNYTVGEDICQPENGKCLHGCDNGYFGDQCLDTCSENCAPGNHSTCSNSTTDCQNGCLPGWFMPNCEFNCSNNFPHCEECKEYNYSPSDLFVQCYKCGPGYYRDYQTGFCKPCYNCLNDSCDGISGMCTYGCQKGWYSLSGVHYQCQFRCGENCLEKTCNSSNGRCTNGCNRGYYGPFCQIECPQNCVNSTCDTDTGDCESGCTPGTYGYHCLSTCIPSCGDTGCYEESGSCIKCKPGRYGEECDQECPGCYLGDCDRVSGECRRHKCRPNFYGRFCNTTCVENCVICDEPTGHCTQCDTNLTGSKCDKPCGEHCRHGKCIHGACADGCEAGYFGGLCSSVCNSTCISNICDTASGICTKGCEVGWEGVFCEVNMASTSKSTSADESKYSTGELILIVLGSIAGFIIIVVLGCLLHCHRRGRKMGCYSRYEEGVSRIFAKYGVFVSKYPWQILILALLTNILLGIGLMRLESEGSTEVLYTPMNSQASKDREKARGLFELNYEENFDPLSQIEISMPVEVIVRTKSGDNILQNMYYDEIKAIDTHVRKNITVQQNVALFGICAKFQGSCVVSGESVTSNQFLDAFNEGRVTFPVYNRRDISENLGNVQYINKTLKSATVVRLKYYLLLNNDTAAAWEREFIDQMKNYHSSLLDIAISTSQSLDIELDGNVSGDILWISLTFTIMLTYASLATTGSRINCIADRSNLGRAGVLATVLAILGSFGLTSVTGLKYVALVGVMPFLIVGIGLDDVFILLSGLADAPLRRADGTPTNTQERISFAMATSGVSITITSLTDFLAFGIGSSSSFVAIRNFSIYTGVAVLFCYLNQLTVFVPCMVINEKRAENSLHAYTCLKTKSKDELKNEGRSAVYHVCCAGSPAKNNSEFDNFCQKYPTKFCQFLVGNLVGKVFIALTFVVYLGFSVYGSINLQEGLELKNLVSDKSYLYKFNLWNNLYFDRKSLVTFFYDLPLEYHTQDTQNEISALAQKIKAHAYISSDFERNWLNAYSQSTLFNSSSELAFIGGLKEFLKYRPDLANDIAFDSSGTTIIASRFHFMSKPMFTTTEEGEFMQSMRKLAYESKFSVFAYTPPFIFYEQYVEVFPATMQTLGIAVGVMLVVTTIFMPNVFLVVMVTVTLVIILLGIVGFMYYWDLTLSSITMIDLIMTVGFSVDFSAHICHAYMSVTGKTRSEKVHHALSRSGGPIFNSAFSSILGIIVLVFSKSYIFLSFFKLMLIVMLFGLFHALWVLPMFLSLIGPMVNAEVGENIEGNKEPEQSNKDVPLKELEEGMGDEKDHKENSDALKQTSDTESRQNLLCITNEDQFTPPPLLGTQKSSAGADESQKSSTGADIKQPAMKSILTTCVLLLFMESVLPFPSQGLGGYACMDQQIGDDQCSFYSSLYDVIEAELFCDHWGSRCCLSCVMMRMKQAQKAKETKSHGKDQEDEIESTPLAFSTPVTGKRRGRPPKTATSVKTPDVKSYPKRNRRAPIKFEENEERDEECSFTMDTSHTASIASETSLNITKNSTNDGEQLEQVPKSGRKRGRAKKSLEDSVEEVTAPKRKRGKCAATEEVGDDSVSDKKDSKARRGRQKSKKDNDYSAKCPEGKDDRTAVKQILKIRKVLYCPKCDKELRNIQYYYKHYEWCGRESETYTCTVCSRECMKMHEVEHYRNHKLQEKKKKEKEELRERQELEKKKQEEENEEEVGTPGRRVRKAAKKAVNVLKGISISGDAFGEDDDNNDDPDLKLDVEEDDEDDQDDDLEEDVSDESALSDPDAEGDSEEEEKGKKARTATPRKNILGADVYTEVYMHCLKNFLKRCELIDSMPDVFPEIKPPKSQWRPQDAKETEDFLPTTTESLRFQIVSPGKKTNPIQRLKRFEAKFIDETYNFFAGGPVWGLAWCPVPHNVQSDQFLAISCHRGMNEKHETRNPFTGKGSIQLWNVGKLNSNLPEESIKKPHLPFVEFCISHVFGVIYQLCWCPSNAWENNNDQDKASELLPRLGLLAGAFSDGNVHIYSVPHPSSLSTDKQTDTPTSFKPSPAFSLIPFSTSKQDKVVPCLCVDWQPKSCQFIGAGYGDGTLRVWDLKSQSSLLKIATTPTITLLPFHSTIAHFDSIMAFRWSPHVTDKFATSSRDRTFAVWNLKNRHFPMYRSPAQMSTSIFWLAFNFCILQGMDDCYTHLEAYVRAESYDHVQGDEISLSDPVVAITDCIWGLTGSNYLMVILTSNNAGIVSGSIMPRLKREEAKRFHRRPVVVYETAVHEFDFQNEPDMNAITNKPKKTKKAETAVFTSYESGKDSVFLEYREYDQSKTEMCPNIQSCTWVASGGQAGIVRVHSVASQLLPTTAKDLKEALSSLKFNKKR</sequence>
<dbReference type="InterPro" id="IPR000731">
    <property type="entry name" value="SSD"/>
</dbReference>
<dbReference type="PROSITE" id="PS50082">
    <property type="entry name" value="WD_REPEATS_2"/>
    <property type="match status" value="2"/>
</dbReference>
<feature type="compositionally biased region" description="Polar residues" evidence="10">
    <location>
        <begin position="1651"/>
        <end position="1662"/>
    </location>
</feature>
<feature type="compositionally biased region" description="Basic and acidic residues" evidence="10">
    <location>
        <begin position="1772"/>
        <end position="1781"/>
    </location>
</feature>
<dbReference type="InterPro" id="IPR001680">
    <property type="entry name" value="WD40_rpt"/>
</dbReference>
<dbReference type="Gene3D" id="1.20.1640.10">
    <property type="entry name" value="Multidrug efflux transporter AcrB transmembrane domain"/>
    <property type="match status" value="2"/>
</dbReference>
<dbReference type="HOGENOM" id="CLU_227336_0_0_1"/>
<feature type="compositionally biased region" description="Acidic residues" evidence="10">
    <location>
        <begin position="2072"/>
        <end position="2081"/>
    </location>
</feature>
<dbReference type="InterPro" id="IPR051697">
    <property type="entry name" value="Patched_domain-protein"/>
</dbReference>
<dbReference type="Gene3D" id="2.170.300.10">
    <property type="entry name" value="Tie2 ligand-binding domain superfamily"/>
    <property type="match status" value="1"/>
</dbReference>
<dbReference type="PANTHER" id="PTHR10796:SF92">
    <property type="entry name" value="PATCHED-RELATED, ISOFORM A"/>
    <property type="match status" value="1"/>
</dbReference>
<dbReference type="SMART" id="SM00181">
    <property type="entry name" value="EGF"/>
    <property type="match status" value="16"/>
</dbReference>
<dbReference type="EMBL" id="JH822990">
    <property type="protein sequence ID" value="EKC19938.1"/>
    <property type="molecule type" value="Genomic_DNA"/>
</dbReference>
<feature type="compositionally biased region" description="Acidic residues" evidence="10">
    <location>
        <begin position="2113"/>
        <end position="2122"/>
    </location>
</feature>
<dbReference type="SMART" id="SM00320">
    <property type="entry name" value="WD40"/>
    <property type="match status" value="3"/>
</dbReference>
<dbReference type="InterPro" id="IPR036322">
    <property type="entry name" value="WD40_repeat_dom_sf"/>
</dbReference>
<dbReference type="Gene3D" id="2.130.10.10">
    <property type="entry name" value="YVTN repeat-like/Quinoprotein amine dehydrogenase"/>
    <property type="match status" value="1"/>
</dbReference>
<feature type="transmembrane region" description="Helical" evidence="11">
    <location>
        <begin position="791"/>
        <end position="811"/>
    </location>
</feature>
<feature type="transmembrane region" description="Helical" evidence="11">
    <location>
        <begin position="1049"/>
        <end position="1069"/>
    </location>
</feature>